<keyword evidence="2" id="KW-1185">Reference proteome</keyword>
<evidence type="ECO:0000256" key="1">
    <source>
        <dbReference type="SAM" id="MobiDB-lite"/>
    </source>
</evidence>
<dbReference type="PANTHER" id="PTHR22774">
    <property type="entry name" value="CHOREIN N-TERMINAL DOMAIN-CONTAINING PROTEIN"/>
    <property type="match status" value="1"/>
</dbReference>
<dbReference type="Proteomes" id="UP000887561">
    <property type="component" value="Unplaced"/>
</dbReference>
<name>A0A915LCV0_MELJA</name>
<evidence type="ECO:0000313" key="3">
    <source>
        <dbReference type="WBParaSite" id="scaffold104_cov161.g278"/>
    </source>
</evidence>
<proteinExistence type="predicted"/>
<accession>A0A915LCV0</accession>
<dbReference type="InterPro" id="IPR026728">
    <property type="entry name" value="BLTP3A/B"/>
</dbReference>
<evidence type="ECO:0000313" key="2">
    <source>
        <dbReference type="Proteomes" id="UP000887561"/>
    </source>
</evidence>
<protein>
    <submittedName>
        <fullName evidence="3">Uncharacterized protein</fullName>
    </submittedName>
</protein>
<feature type="region of interest" description="Disordered" evidence="1">
    <location>
        <begin position="626"/>
        <end position="650"/>
    </location>
</feature>
<reference evidence="3" key="1">
    <citation type="submission" date="2022-11" db="UniProtKB">
        <authorList>
            <consortium name="WormBaseParasite"/>
        </authorList>
    </citation>
    <scope>IDENTIFICATION</scope>
</reference>
<dbReference type="PANTHER" id="PTHR22774:SF11">
    <property type="entry name" value="CHOREIN N-TERMINAL DOMAIN-CONTAINING PROTEIN"/>
    <property type="match status" value="1"/>
</dbReference>
<dbReference type="AlphaFoldDB" id="A0A915LCV0"/>
<sequence>MPNFHEWNGQIPKINMTRIHERTLGQVLFFKHVSWRVLKIEASHNNNNNLNEKQTRRGSALNSPLRLLTENGRCRITIKKNTADCSLIAGRMELLFDEIHWLAYMAHLRSAIDFYQHIMELANLSSNILPKQLSVHQFVDQQKNATISASSASNVSNSNINVFRQHDITQSSHHLLISRIDLHLCDDSSSEDLPPDWNIDSGAMQATILKLRVDFYPQHKVFETDGKQSSRSNWLRYVAPNTFTDLANRQLDHHFGLINSKMDSNTRLRFERIWPQLVSANVVIRIEDLIIQAISERNTKKEDIAYLIEVNTSLKNRMPQPLSFAHLEITNYNFPATDSYPVPPNSVYLMLAPFVLIPDTKSIRWLIYAFENILNSFEAPQHFIIKQDNSNDKQVEIRIEMIMPKGFLWMLKSKAQRYTTLNFIKFVENLCFNNLLEENNEEKEYLMLQTILRRIEESDKIKNLICDNKNEEWYFSVPTLWVDCDFGPNTWELPLINDLNIFGLLNCLIDREGKIKDRQFFAKHQIDNFHNSIPICIYLHCKKINLHLVLPPGLSPSPYDNNYNFEFFTPLEVYPSSSETSSHATNYEIPNSPSLSQQTTNTKLLIYPHQMSTTKSSTSLVNSSLNEKQTPKSVHQQQIHPKSARGSLTITETSLGNYGKGNMIKTVSSLPRVCDVLNENVCQTDKKQQQKIINYMGQTIGSPSSDFCRMSTTTTPGDLEIVSQLGPFFENQEDLNDSSKAAIELILQNCNIEIKEPTKRFPIKIRLGEVFIEKGTN</sequence>
<dbReference type="Pfam" id="PF24917">
    <property type="entry name" value="BLTP3A_B"/>
    <property type="match status" value="2"/>
</dbReference>
<dbReference type="WBParaSite" id="scaffold104_cov161.g278">
    <property type="protein sequence ID" value="scaffold104_cov161.g278"/>
    <property type="gene ID" value="scaffold104_cov161.g278"/>
</dbReference>
<organism evidence="2 3">
    <name type="scientific">Meloidogyne javanica</name>
    <name type="common">Root-knot nematode worm</name>
    <dbReference type="NCBI Taxonomy" id="6303"/>
    <lineage>
        <taxon>Eukaryota</taxon>
        <taxon>Metazoa</taxon>
        <taxon>Ecdysozoa</taxon>
        <taxon>Nematoda</taxon>
        <taxon>Chromadorea</taxon>
        <taxon>Rhabditida</taxon>
        <taxon>Tylenchina</taxon>
        <taxon>Tylenchomorpha</taxon>
        <taxon>Tylenchoidea</taxon>
        <taxon>Meloidogynidae</taxon>
        <taxon>Meloidogyninae</taxon>
        <taxon>Meloidogyne</taxon>
        <taxon>Meloidogyne incognita group</taxon>
    </lineage>
</organism>